<proteinExistence type="predicted"/>
<feature type="region of interest" description="Disordered" evidence="1">
    <location>
        <begin position="62"/>
        <end position="93"/>
    </location>
</feature>
<sequence>YLYQPAEMNGHVLEYSTLPGSSHVNGSVHTGCGHTAPMMPQTCHHLHHKLPNGLALLNGSGGLYPPGHPHTHDSSLPHNTMEYDHSHSHHLHN</sequence>
<dbReference type="AlphaFoldDB" id="A0ABD0P704"/>
<evidence type="ECO:0000256" key="1">
    <source>
        <dbReference type="SAM" id="MobiDB-lite"/>
    </source>
</evidence>
<gene>
    <name evidence="2" type="ORF">M9458_037063</name>
</gene>
<reference evidence="2 3" key="1">
    <citation type="submission" date="2024-05" db="EMBL/GenBank/DDBJ databases">
        <title>Genome sequencing and assembly of Indian major carp, Cirrhinus mrigala (Hamilton, 1822).</title>
        <authorList>
            <person name="Mohindra V."/>
            <person name="Chowdhury L.M."/>
            <person name="Lal K."/>
            <person name="Jena J.K."/>
        </authorList>
    </citation>
    <scope>NUCLEOTIDE SEQUENCE [LARGE SCALE GENOMIC DNA]</scope>
    <source>
        <strain evidence="2">CM1030</strain>
        <tissue evidence="2">Blood</tissue>
    </source>
</reference>
<comment type="caution">
    <text evidence="2">The sequence shown here is derived from an EMBL/GenBank/DDBJ whole genome shotgun (WGS) entry which is preliminary data.</text>
</comment>
<protein>
    <submittedName>
        <fullName evidence="2">Uncharacterized protein</fullName>
    </submittedName>
</protein>
<organism evidence="2 3">
    <name type="scientific">Cirrhinus mrigala</name>
    <name type="common">Mrigala</name>
    <dbReference type="NCBI Taxonomy" id="683832"/>
    <lineage>
        <taxon>Eukaryota</taxon>
        <taxon>Metazoa</taxon>
        <taxon>Chordata</taxon>
        <taxon>Craniata</taxon>
        <taxon>Vertebrata</taxon>
        <taxon>Euteleostomi</taxon>
        <taxon>Actinopterygii</taxon>
        <taxon>Neopterygii</taxon>
        <taxon>Teleostei</taxon>
        <taxon>Ostariophysi</taxon>
        <taxon>Cypriniformes</taxon>
        <taxon>Cyprinidae</taxon>
        <taxon>Labeoninae</taxon>
        <taxon>Labeonini</taxon>
        <taxon>Cirrhinus</taxon>
    </lineage>
</organism>
<dbReference type="EMBL" id="JAMKFB020000018">
    <property type="protein sequence ID" value="KAL0168841.1"/>
    <property type="molecule type" value="Genomic_DNA"/>
</dbReference>
<evidence type="ECO:0000313" key="3">
    <source>
        <dbReference type="Proteomes" id="UP001529510"/>
    </source>
</evidence>
<feature type="non-terminal residue" evidence="2">
    <location>
        <position position="1"/>
    </location>
</feature>
<dbReference type="Proteomes" id="UP001529510">
    <property type="component" value="Unassembled WGS sequence"/>
</dbReference>
<keyword evidence="3" id="KW-1185">Reference proteome</keyword>
<feature type="compositionally biased region" description="Basic and acidic residues" evidence="1">
    <location>
        <begin position="70"/>
        <end position="86"/>
    </location>
</feature>
<name>A0ABD0P704_CIRMR</name>
<accession>A0ABD0P704</accession>
<feature type="non-terminal residue" evidence="2">
    <location>
        <position position="93"/>
    </location>
</feature>
<evidence type="ECO:0000313" key="2">
    <source>
        <dbReference type="EMBL" id="KAL0168841.1"/>
    </source>
</evidence>